<organism evidence="2 3">
    <name type="scientific">Streptomyces filamentosus</name>
    <name type="common">Streptomyces roseosporus</name>
    <dbReference type="NCBI Taxonomy" id="67294"/>
    <lineage>
        <taxon>Bacteria</taxon>
        <taxon>Bacillati</taxon>
        <taxon>Actinomycetota</taxon>
        <taxon>Actinomycetes</taxon>
        <taxon>Kitasatosporales</taxon>
        <taxon>Streptomycetaceae</taxon>
        <taxon>Streptomyces</taxon>
    </lineage>
</organism>
<dbReference type="SUPFAM" id="SSF53474">
    <property type="entry name" value="alpha/beta-Hydrolases"/>
    <property type="match status" value="1"/>
</dbReference>
<feature type="domain" description="AB hydrolase-1" evidence="1">
    <location>
        <begin position="66"/>
        <end position="289"/>
    </location>
</feature>
<gene>
    <name evidence="2" type="ORF">K7395_21550</name>
</gene>
<dbReference type="GO" id="GO:0016787">
    <property type="term" value="F:hydrolase activity"/>
    <property type="evidence" value="ECO:0007669"/>
    <property type="project" value="UniProtKB-KW"/>
</dbReference>
<reference evidence="2" key="1">
    <citation type="submission" date="2021-08" db="EMBL/GenBank/DDBJ databases">
        <title>DNA methylation of m4C regulates biosynthesis of daptomycin in Streptomyces roseosporus L30.</title>
        <authorList>
            <person name="Fang J.-L."/>
        </authorList>
    </citation>
    <scope>NUCLEOTIDE SEQUENCE</scope>
    <source>
        <strain evidence="2">L30</strain>
    </source>
</reference>
<dbReference type="PANTHER" id="PTHR43689:SF8">
    <property type="entry name" value="ALPHA_BETA-HYDROLASES SUPERFAMILY PROTEIN"/>
    <property type="match status" value="1"/>
</dbReference>
<dbReference type="RefSeq" id="WP_006125223.1">
    <property type="nucleotide sequence ID" value="NZ_CP098609.1"/>
</dbReference>
<protein>
    <submittedName>
        <fullName evidence="2">Alpha/beta hydrolase</fullName>
    </submittedName>
</protein>
<keyword evidence="3" id="KW-1185">Reference proteome</keyword>
<dbReference type="InterPro" id="IPR029058">
    <property type="entry name" value="AB_hydrolase_fold"/>
</dbReference>
<dbReference type="Proteomes" id="UP001056079">
    <property type="component" value="Chromosome"/>
</dbReference>
<name>A0ABY4V382_STRFL</name>
<dbReference type="PANTHER" id="PTHR43689">
    <property type="entry name" value="HYDROLASE"/>
    <property type="match status" value="1"/>
</dbReference>
<proteinExistence type="predicted"/>
<sequence length="300" mass="31800">MVDDDKDGPVASVYKNDNAQREVRSWCAQRIADWGIPHVRSEVVTSAGVTGVVTTGPEPRDGEPGVVLLPGTNMNAALCLPLVEELARARRVVILDLPGQPGLSVGRRPHVRRMAWYGNWLSEALTQAVPGPAVVVGHSLGGAVALASDAPRIVGRVVLAGAGITRLRVPVPLLAATAPWLLRPSADRSAALLRRLAAPGRAELPGHLTAWMHLVARHCRTSLAPPPLPSSLLERRRTVPTLVVAGRFDPFLPPRTLGPAARRRLGAEFRVIEGAGHLLLDEAPVEVSAVVEEFCAGVGG</sequence>
<dbReference type="EMBL" id="CP098609">
    <property type="protein sequence ID" value="USC49124.1"/>
    <property type="molecule type" value="Genomic_DNA"/>
</dbReference>
<dbReference type="InterPro" id="IPR000073">
    <property type="entry name" value="AB_hydrolase_1"/>
</dbReference>
<dbReference type="Pfam" id="PF12697">
    <property type="entry name" value="Abhydrolase_6"/>
    <property type="match status" value="1"/>
</dbReference>
<keyword evidence="2" id="KW-0378">Hydrolase</keyword>
<evidence type="ECO:0000313" key="2">
    <source>
        <dbReference type="EMBL" id="USC49124.1"/>
    </source>
</evidence>
<evidence type="ECO:0000259" key="1">
    <source>
        <dbReference type="Pfam" id="PF12697"/>
    </source>
</evidence>
<dbReference type="PRINTS" id="PR00111">
    <property type="entry name" value="ABHYDROLASE"/>
</dbReference>
<accession>A0ABY4V382</accession>
<dbReference type="Gene3D" id="3.40.50.1820">
    <property type="entry name" value="alpha/beta hydrolase"/>
    <property type="match status" value="1"/>
</dbReference>
<evidence type="ECO:0000313" key="3">
    <source>
        <dbReference type="Proteomes" id="UP001056079"/>
    </source>
</evidence>